<organism evidence="1 2">
    <name type="scientific">Limnobaculum allomyrinae</name>
    <dbReference type="NCBI Taxonomy" id="2791986"/>
    <lineage>
        <taxon>Bacteria</taxon>
        <taxon>Pseudomonadati</taxon>
        <taxon>Pseudomonadota</taxon>
        <taxon>Gammaproteobacteria</taxon>
        <taxon>Enterobacterales</taxon>
        <taxon>Budviciaceae</taxon>
        <taxon>Limnobaculum</taxon>
    </lineage>
</organism>
<dbReference type="EMBL" id="JADRCR010000006">
    <property type="protein sequence ID" value="MBK5144468.1"/>
    <property type="molecule type" value="Genomic_DNA"/>
</dbReference>
<comment type="caution">
    <text evidence="1">The sequence shown here is derived from an EMBL/GenBank/DDBJ whole genome shotgun (WGS) entry which is preliminary data.</text>
</comment>
<keyword evidence="2" id="KW-1185">Reference proteome</keyword>
<protein>
    <recommendedName>
        <fullName evidence="3">Resolvase/invertase-type recombinase catalytic domain-containing protein</fullName>
    </recommendedName>
</protein>
<dbReference type="RefSeq" id="WP_218467209.1">
    <property type="nucleotide sequence ID" value="NZ_JADRCR010000006.1"/>
</dbReference>
<name>A0ABS1IRS4_9GAMM</name>
<dbReference type="Proteomes" id="UP001296921">
    <property type="component" value="Unassembled WGS sequence"/>
</dbReference>
<reference evidence="1 2" key="1">
    <citation type="submission" date="2020-11" db="EMBL/GenBank/DDBJ databases">
        <title>Insectihabitans protaetiae gen. nov. sp. nov. and Insectihabitans allomyrinae sp. nov., isolated from larvae of Protaetia brevitarsis seulensis and Allomyrina dichotoma, respectively.</title>
        <authorList>
            <person name="Lee S.D."/>
            <person name="Byeon Y.-S."/>
            <person name="Kim S.-M."/>
            <person name="Yang H.L."/>
            <person name="Kim I.S."/>
        </authorList>
    </citation>
    <scope>NUCLEOTIDE SEQUENCE [LARGE SCALE GENOMIC DNA]</scope>
    <source>
        <strain evidence="1 2">BWR-B9</strain>
    </source>
</reference>
<sequence length="136" mass="16097">MSIIYGYIKSSALDDERLDLFNKAVLQELPYCGAYICRDMFSVLPYGNRATSKYSHLIHFAAEYNNIYVMPDEWLEEFECLLAKLCWNRACVIETYSGNRFEWSAIYKDKIIPEKIEATQEWNRAAYDSYHYLNEI</sequence>
<proteinExistence type="predicted"/>
<evidence type="ECO:0008006" key="3">
    <source>
        <dbReference type="Google" id="ProtNLM"/>
    </source>
</evidence>
<gene>
    <name evidence="1" type="ORF">I2494_12185</name>
</gene>
<accession>A0ABS1IRS4</accession>
<evidence type="ECO:0000313" key="1">
    <source>
        <dbReference type="EMBL" id="MBK5144468.1"/>
    </source>
</evidence>
<evidence type="ECO:0000313" key="2">
    <source>
        <dbReference type="Proteomes" id="UP001296921"/>
    </source>
</evidence>